<dbReference type="Gene3D" id="3.50.50.60">
    <property type="entry name" value="FAD/NAD(P)-binding domain"/>
    <property type="match status" value="1"/>
</dbReference>
<dbReference type="SUPFAM" id="SSF51905">
    <property type="entry name" value="FAD/NAD(P)-binding domain"/>
    <property type="match status" value="1"/>
</dbReference>
<dbReference type="GO" id="GO:0001735">
    <property type="term" value="F:prenylcysteine oxidase activity"/>
    <property type="evidence" value="ECO:0007669"/>
    <property type="project" value="InterPro"/>
</dbReference>
<dbReference type="PANTHER" id="PTHR15944">
    <property type="entry name" value="FARNESYLCYSTEINE LYASE"/>
    <property type="match status" value="1"/>
</dbReference>
<evidence type="ECO:0000256" key="3">
    <source>
        <dbReference type="ARBA" id="ARBA00022630"/>
    </source>
</evidence>
<accession>A0A6A6BKZ2</accession>
<keyword evidence="5" id="KW-0274">FAD</keyword>
<proteinExistence type="inferred from homology"/>
<dbReference type="InterPro" id="IPR036188">
    <property type="entry name" value="FAD/NAD-bd_sf"/>
</dbReference>
<evidence type="ECO:0000256" key="5">
    <source>
        <dbReference type="ARBA" id="ARBA00022827"/>
    </source>
</evidence>
<comment type="similarity">
    <text evidence="2">Belongs to the prenylcysteine oxidase family.</text>
</comment>
<dbReference type="InterPro" id="IPR017046">
    <property type="entry name" value="Prenylcysteine_Oxase1"/>
</dbReference>
<keyword evidence="3" id="KW-0285">Flavoprotein</keyword>
<evidence type="ECO:0000256" key="1">
    <source>
        <dbReference type="ARBA" id="ARBA00001974"/>
    </source>
</evidence>
<protein>
    <recommendedName>
        <fullName evidence="9">Prenylcysteine lyase domain-containing protein</fullName>
    </recommendedName>
</protein>
<reference evidence="10" key="1">
    <citation type="journal article" date="2020" name="Stud. Mycol.">
        <title>101 Dothideomycetes genomes: a test case for predicting lifestyles and emergence of pathogens.</title>
        <authorList>
            <person name="Haridas S."/>
            <person name="Albert R."/>
            <person name="Binder M."/>
            <person name="Bloem J."/>
            <person name="Labutti K."/>
            <person name="Salamov A."/>
            <person name="Andreopoulos B."/>
            <person name="Baker S."/>
            <person name="Barry K."/>
            <person name="Bills G."/>
            <person name="Bluhm B."/>
            <person name="Cannon C."/>
            <person name="Castanera R."/>
            <person name="Culley D."/>
            <person name="Daum C."/>
            <person name="Ezra D."/>
            <person name="Gonzalez J."/>
            <person name="Henrissat B."/>
            <person name="Kuo A."/>
            <person name="Liang C."/>
            <person name="Lipzen A."/>
            <person name="Lutzoni F."/>
            <person name="Magnuson J."/>
            <person name="Mondo S."/>
            <person name="Nolan M."/>
            <person name="Ohm R."/>
            <person name="Pangilinan J."/>
            <person name="Park H.-J."/>
            <person name="Ramirez L."/>
            <person name="Alfaro M."/>
            <person name="Sun H."/>
            <person name="Tritt A."/>
            <person name="Yoshinaga Y."/>
            <person name="Zwiers L.-H."/>
            <person name="Turgeon B."/>
            <person name="Goodwin S."/>
            <person name="Spatafora J."/>
            <person name="Crous P."/>
            <person name="Grigoriev I."/>
        </authorList>
    </citation>
    <scope>NUCLEOTIDE SEQUENCE</scope>
    <source>
        <strain evidence="10">CBS 121167</strain>
    </source>
</reference>
<sequence>MLLSLTLAAVCLPFSQANHHVENYQAHLSTFEDVPAKRVAIIGAGAGGSSAAYHISQYAAEANIPTNVTVFERSAYVGGRSMTVNVWDAPSLPVELGASIFVSVNKILVDAVTRFNLSTAGYDSFDGDAGTWQDDKFGSGDFIGIWNGDEFVFTGSDDFGWWDKTKLVWRYGLAPLRTVQLMKKTVGKFLEMYAAPHFPFKSLSDKAHELGLVEASAATGEEFLRKNGIGEKFAREVVQASTRVNYAQNLPMINGLITMVCMATDGAMAVAGGNWQIFANMLKASSNTSAHLNTTVSALTKQSDGSYTLAHKTTTANGVSTTQEERFDSVIIAAPYQFADLAITPEPEHVPDTVPYVTLHVTLFTSPHALSPTAFNLQAGARVPQVILTTLGADESPRGSARFPGRAGFFSISDLRRVRHPGSAAIPAGRAEHLYKVFSAEPLSAAFMAKILGRPEPLEDEEYELPETDVSWVYRKVWHSYPYEFPRVTFDEVRLDRALWYTGGIEPFISTMETSALMGRNVARLVVDEWEEEELKMGRVREGGAEQAL</sequence>
<evidence type="ECO:0000313" key="11">
    <source>
        <dbReference type="Proteomes" id="UP000799438"/>
    </source>
</evidence>
<evidence type="ECO:0000256" key="6">
    <source>
        <dbReference type="ARBA" id="ARBA00023002"/>
    </source>
</evidence>
<dbReference type="PIRSF" id="PIRSF036292">
    <property type="entry name" value="Prenylcysteine_oxidase"/>
    <property type="match status" value="1"/>
</dbReference>
<comment type="cofactor">
    <cofactor evidence="1">
        <name>FAD</name>
        <dbReference type="ChEBI" id="CHEBI:57692"/>
    </cofactor>
</comment>
<evidence type="ECO:0000256" key="2">
    <source>
        <dbReference type="ARBA" id="ARBA00009967"/>
    </source>
</evidence>
<dbReference type="Pfam" id="PF13450">
    <property type="entry name" value="NAD_binding_8"/>
    <property type="match status" value="1"/>
</dbReference>
<dbReference type="RefSeq" id="XP_033400504.1">
    <property type="nucleotide sequence ID" value="XM_033543995.1"/>
</dbReference>
<evidence type="ECO:0000256" key="4">
    <source>
        <dbReference type="ARBA" id="ARBA00022729"/>
    </source>
</evidence>
<gene>
    <name evidence="10" type="ORF">K452DRAFT_316712</name>
</gene>
<evidence type="ECO:0000259" key="9">
    <source>
        <dbReference type="Pfam" id="PF07156"/>
    </source>
</evidence>
<feature type="signal peptide" evidence="8">
    <location>
        <begin position="1"/>
        <end position="17"/>
    </location>
</feature>
<keyword evidence="4 8" id="KW-0732">Signal</keyword>
<evidence type="ECO:0000313" key="10">
    <source>
        <dbReference type="EMBL" id="KAF2144792.1"/>
    </source>
</evidence>
<feature type="domain" description="Prenylcysteine lyase" evidence="9">
    <location>
        <begin position="158"/>
        <end position="535"/>
    </location>
</feature>
<keyword evidence="7" id="KW-0325">Glycoprotein</keyword>
<dbReference type="Pfam" id="PF07156">
    <property type="entry name" value="Prenylcys_lyase"/>
    <property type="match status" value="1"/>
</dbReference>
<evidence type="ECO:0000256" key="8">
    <source>
        <dbReference type="SAM" id="SignalP"/>
    </source>
</evidence>
<keyword evidence="6" id="KW-0560">Oxidoreductase</keyword>
<keyword evidence="11" id="KW-1185">Reference proteome</keyword>
<feature type="chain" id="PRO_5025532129" description="Prenylcysteine lyase domain-containing protein" evidence="8">
    <location>
        <begin position="18"/>
        <end position="549"/>
    </location>
</feature>
<dbReference type="GO" id="GO:0030328">
    <property type="term" value="P:prenylcysteine catabolic process"/>
    <property type="evidence" value="ECO:0007669"/>
    <property type="project" value="InterPro"/>
</dbReference>
<dbReference type="AlphaFoldDB" id="A0A6A6BKZ2"/>
<dbReference type="GO" id="GO:0030327">
    <property type="term" value="P:prenylated protein catabolic process"/>
    <property type="evidence" value="ECO:0007669"/>
    <property type="project" value="TreeGrafter"/>
</dbReference>
<dbReference type="InterPro" id="IPR010795">
    <property type="entry name" value="Prenylcys_lyase"/>
</dbReference>
<dbReference type="EMBL" id="ML995479">
    <property type="protein sequence ID" value="KAF2144792.1"/>
    <property type="molecule type" value="Genomic_DNA"/>
</dbReference>
<dbReference type="PANTHER" id="PTHR15944:SF0">
    <property type="entry name" value="PRENYLCYSTEINE LYASE DOMAIN-CONTAINING PROTEIN"/>
    <property type="match status" value="1"/>
</dbReference>
<organism evidence="10 11">
    <name type="scientific">Aplosporella prunicola CBS 121167</name>
    <dbReference type="NCBI Taxonomy" id="1176127"/>
    <lineage>
        <taxon>Eukaryota</taxon>
        <taxon>Fungi</taxon>
        <taxon>Dikarya</taxon>
        <taxon>Ascomycota</taxon>
        <taxon>Pezizomycotina</taxon>
        <taxon>Dothideomycetes</taxon>
        <taxon>Dothideomycetes incertae sedis</taxon>
        <taxon>Botryosphaeriales</taxon>
        <taxon>Aplosporellaceae</taxon>
        <taxon>Aplosporella</taxon>
    </lineage>
</organism>
<dbReference type="OrthoDB" id="437369at2759"/>
<name>A0A6A6BKZ2_9PEZI</name>
<evidence type="ECO:0000256" key="7">
    <source>
        <dbReference type="ARBA" id="ARBA00023180"/>
    </source>
</evidence>
<dbReference type="GeneID" id="54301492"/>
<dbReference type="Proteomes" id="UP000799438">
    <property type="component" value="Unassembled WGS sequence"/>
</dbReference>